<dbReference type="InterPro" id="IPR025105">
    <property type="entry name" value="DUF4010"/>
</dbReference>
<keyword evidence="5" id="KW-1185">Reference proteome</keyword>
<feature type="transmembrane region" description="Helical" evidence="1">
    <location>
        <begin position="6"/>
        <end position="24"/>
    </location>
</feature>
<feature type="transmembrane region" description="Helical" evidence="1">
    <location>
        <begin position="297"/>
        <end position="317"/>
    </location>
</feature>
<evidence type="ECO:0000313" key="4">
    <source>
        <dbReference type="EMBL" id="MCC6071422.1"/>
    </source>
</evidence>
<sequence length="407" mass="40850">MDWNTLLPGLVTALGVGLLIGVIRERRHDPGTAKAGTRTHALVGILGYVSASLGATAFIAALVIVGSLATAGYLKTADKDPGLTGEIALVVNLSLAALALHNAPLAASLGVLCAILLKAKQRLHQVSRELISEQELQDALMLAAAALVVMPLLPGEPVDPWGVLRLTTVWRIVVLVMAVGMFGHIAMRAVGPRWGLAIAGFFSGFASSTAAVASFGRHAKGDAALPVPAAGAALLANLASLLLLAAVIGAVSPALLRSMEMPLYGAAGALALVSLLCLRPGNGRLMPDRPEAHSFRLSHALVIAAMIAAVLLVSAWLGEIAGGAGVLVAATLVGLVELQAAGASVAQLAAAGGLSEQLARWGVVAVLASSAGAKGVLAFVSGGRRYGLIVAAGLAAMVAGAVAGMLV</sequence>
<dbReference type="EMBL" id="JAJHPV010000013">
    <property type="protein sequence ID" value="MCC6071422.1"/>
    <property type="molecule type" value="Genomic_DNA"/>
</dbReference>
<proteinExistence type="predicted"/>
<keyword evidence="1" id="KW-1133">Transmembrane helix</keyword>
<feature type="transmembrane region" description="Helical" evidence="1">
    <location>
        <begin position="194"/>
        <end position="215"/>
    </location>
</feature>
<accession>A0ABS8IRZ9</accession>
<feature type="transmembrane region" description="Helical" evidence="1">
    <location>
        <begin position="358"/>
        <end position="379"/>
    </location>
</feature>
<organism evidence="4 5">
    <name type="scientific">Massilia agrisoli</name>
    <dbReference type="NCBI Taxonomy" id="2892444"/>
    <lineage>
        <taxon>Bacteria</taxon>
        <taxon>Pseudomonadati</taxon>
        <taxon>Pseudomonadota</taxon>
        <taxon>Betaproteobacteria</taxon>
        <taxon>Burkholderiales</taxon>
        <taxon>Oxalobacteraceae</taxon>
        <taxon>Telluria group</taxon>
        <taxon>Massilia</taxon>
    </lineage>
</organism>
<evidence type="ECO:0000259" key="3">
    <source>
        <dbReference type="Pfam" id="PF13194"/>
    </source>
</evidence>
<reference evidence="4 5" key="1">
    <citation type="submission" date="2021-11" db="EMBL/GenBank/DDBJ databases">
        <authorList>
            <person name="Huq M.A."/>
        </authorList>
    </citation>
    <scope>NUCLEOTIDE SEQUENCE [LARGE SCALE GENOMIC DNA]</scope>
    <source>
        <strain evidence="4 5">MAHUQ-52</strain>
    </source>
</reference>
<feature type="domain" description="DUF4010" evidence="3">
    <location>
        <begin position="174"/>
        <end position="382"/>
    </location>
</feature>
<gene>
    <name evidence="4" type="ORF">LMJ30_10680</name>
</gene>
<comment type="caution">
    <text evidence="4">The sequence shown here is derived from an EMBL/GenBank/DDBJ whole genome shotgun (WGS) entry which is preliminary data.</text>
</comment>
<feature type="transmembrane region" description="Helical" evidence="1">
    <location>
        <begin position="386"/>
        <end position="406"/>
    </location>
</feature>
<keyword evidence="1" id="KW-0472">Membrane</keyword>
<feature type="transmembrane region" description="Helical" evidence="1">
    <location>
        <begin position="263"/>
        <end position="281"/>
    </location>
</feature>
<dbReference type="InterPro" id="IPR049177">
    <property type="entry name" value="MgtC_SapB_SrpB_YhiD_N"/>
</dbReference>
<evidence type="ECO:0000256" key="1">
    <source>
        <dbReference type="SAM" id="Phobius"/>
    </source>
</evidence>
<feature type="transmembrane region" description="Helical" evidence="1">
    <location>
        <begin position="45"/>
        <end position="69"/>
    </location>
</feature>
<dbReference type="RefSeq" id="WP_229432334.1">
    <property type="nucleotide sequence ID" value="NZ_JAJHPV010000013.1"/>
</dbReference>
<dbReference type="PANTHER" id="PTHR39084:SF1">
    <property type="entry name" value="DUF4010 DOMAIN-CONTAINING PROTEIN"/>
    <property type="match status" value="1"/>
</dbReference>
<feature type="transmembrane region" description="Helical" evidence="1">
    <location>
        <begin position="168"/>
        <end position="187"/>
    </location>
</feature>
<feature type="transmembrane region" description="Helical" evidence="1">
    <location>
        <begin position="89"/>
        <end position="117"/>
    </location>
</feature>
<name>A0ABS8IRZ9_9BURK</name>
<dbReference type="Proteomes" id="UP001198701">
    <property type="component" value="Unassembled WGS sequence"/>
</dbReference>
<dbReference type="Pfam" id="PF13194">
    <property type="entry name" value="DUF4010"/>
    <property type="match status" value="1"/>
</dbReference>
<dbReference type="Pfam" id="PF02308">
    <property type="entry name" value="MgtC"/>
    <property type="match status" value="1"/>
</dbReference>
<evidence type="ECO:0000313" key="5">
    <source>
        <dbReference type="Proteomes" id="UP001198701"/>
    </source>
</evidence>
<feature type="domain" description="MgtC/SapB/SrpB/YhiD N-terminal" evidence="2">
    <location>
        <begin position="10"/>
        <end position="125"/>
    </location>
</feature>
<dbReference type="PANTHER" id="PTHR39084">
    <property type="entry name" value="MEMBRANE PROTEIN-RELATED"/>
    <property type="match status" value="1"/>
</dbReference>
<protein>
    <submittedName>
        <fullName evidence="4">DUF4010 domain-containing protein</fullName>
    </submittedName>
</protein>
<feature type="transmembrane region" description="Helical" evidence="1">
    <location>
        <begin position="227"/>
        <end position="251"/>
    </location>
</feature>
<evidence type="ECO:0000259" key="2">
    <source>
        <dbReference type="Pfam" id="PF02308"/>
    </source>
</evidence>
<keyword evidence="1" id="KW-0812">Transmembrane</keyword>